<evidence type="ECO:0000313" key="3">
    <source>
        <dbReference type="Proteomes" id="UP000199228"/>
    </source>
</evidence>
<dbReference type="STRING" id="1732.SAMN02910417_01994"/>
<evidence type="ECO:0000313" key="2">
    <source>
        <dbReference type="EMBL" id="SDB26865.1"/>
    </source>
</evidence>
<dbReference type="EMBL" id="FMXR01000014">
    <property type="protein sequence ID" value="SDB26865.1"/>
    <property type="molecule type" value="Genomic_DNA"/>
</dbReference>
<dbReference type="Gene3D" id="1.10.10.2840">
    <property type="entry name" value="PucR C-terminal helix-turn-helix domain"/>
    <property type="match status" value="1"/>
</dbReference>
<dbReference type="InterPro" id="IPR051448">
    <property type="entry name" value="CdaR-like_regulators"/>
</dbReference>
<dbReference type="AlphaFoldDB" id="A0A1G6C1Y5"/>
<protein>
    <submittedName>
        <fullName evidence="2">PucR C-terminal helix-turn-helix domain-containing protein</fullName>
    </submittedName>
</protein>
<dbReference type="InterPro" id="IPR042070">
    <property type="entry name" value="PucR_C-HTH_sf"/>
</dbReference>
<sequence>MKNNFSITLQILLSELDISLENEIPDRETPSFVGFTLYTSTIVLSSDKIVLGALTDILPIAKSNPDIFFLCIRDRYHDEHEPDELASHVLILKTNAGLADIINKVSVIFDRHRSWQTAMALSVSREKGLQDLMDISEHILDNHVDILDSTFKLLAYTKHLVSDDPTTQSLIEHGYHNEETIEKFRKYRRLEQFATQTGLILSDDYLMTQYETVKKIFHVGGHPSIYVIMQCNRYKPDAYRLDIFDIFLHYVEYYAKTDRFHRFSSAASKQYILDLLENNIRTQDEAITRSSNAGLPFQQQYILHQIGFDDVFNIPWDNLTQRIQDALPFSYVLQYNRKIVILHNQSNQTDHLITVHSVLNQALQKYPCLVGTSNIFHNLWEIKAAYDQANCAIEHGAHVRQIKETDYTPVSYYTFEESFLTLLVAKSFHSSPNIFQNSFMFCAIRLLLDYDRKHNSNLLKLLETYLKCNRKATDTSEKLHMHRNTVLYHMERIEKLLDVSLNDSEVCLKLQLGIEAYTCNMIEIHF</sequence>
<dbReference type="Pfam" id="PF13556">
    <property type="entry name" value="HTH_30"/>
    <property type="match status" value="1"/>
</dbReference>
<accession>A0A1G6C1Y5</accession>
<dbReference type="PANTHER" id="PTHR33744">
    <property type="entry name" value="CARBOHYDRATE DIACID REGULATOR"/>
    <property type="match status" value="1"/>
</dbReference>
<gene>
    <name evidence="2" type="ORF">SAMN02910417_01994</name>
</gene>
<proteinExistence type="predicted"/>
<keyword evidence="3" id="KW-1185">Reference proteome</keyword>
<dbReference type="Proteomes" id="UP000199228">
    <property type="component" value="Unassembled WGS sequence"/>
</dbReference>
<evidence type="ECO:0000259" key="1">
    <source>
        <dbReference type="Pfam" id="PF13556"/>
    </source>
</evidence>
<dbReference type="PANTHER" id="PTHR33744:SF1">
    <property type="entry name" value="DNA-BINDING TRANSCRIPTIONAL ACTIVATOR ADER"/>
    <property type="match status" value="1"/>
</dbReference>
<name>A0A1G6C1Y5_EUBOX</name>
<dbReference type="InterPro" id="IPR025736">
    <property type="entry name" value="PucR_C-HTH_dom"/>
</dbReference>
<feature type="domain" description="PucR C-terminal helix-turn-helix" evidence="1">
    <location>
        <begin position="458"/>
        <end position="515"/>
    </location>
</feature>
<reference evidence="2 3" key="1">
    <citation type="submission" date="2016-10" db="EMBL/GenBank/DDBJ databases">
        <authorList>
            <person name="de Groot N.N."/>
        </authorList>
    </citation>
    <scope>NUCLEOTIDE SEQUENCE [LARGE SCALE GENOMIC DNA]</scope>
    <source>
        <strain evidence="2 3">DSM 3217</strain>
    </source>
</reference>
<dbReference type="RefSeq" id="WP_176762364.1">
    <property type="nucleotide sequence ID" value="NZ_FMXR01000014.1"/>
</dbReference>
<organism evidence="2 3">
    <name type="scientific">Eubacterium oxidoreducens</name>
    <dbReference type="NCBI Taxonomy" id="1732"/>
    <lineage>
        <taxon>Bacteria</taxon>
        <taxon>Bacillati</taxon>
        <taxon>Bacillota</taxon>
        <taxon>Clostridia</taxon>
        <taxon>Eubacteriales</taxon>
        <taxon>Eubacteriaceae</taxon>
        <taxon>Eubacterium</taxon>
    </lineage>
</organism>